<proteinExistence type="predicted"/>
<protein>
    <submittedName>
        <fullName evidence="1">Uncharacterized protein</fullName>
    </submittedName>
</protein>
<gene>
    <name evidence="1" type="ORF">MCYG_01033</name>
</gene>
<dbReference type="AlphaFoldDB" id="C5FEB1"/>
<dbReference type="Proteomes" id="UP000002035">
    <property type="component" value="Unassembled WGS sequence"/>
</dbReference>
<reference evidence="2" key="1">
    <citation type="journal article" date="2012" name="MBio">
        <title>Comparative genome analysis of Trichophyton rubrum and related dermatophytes reveals candidate genes involved in infection.</title>
        <authorList>
            <person name="Martinez D.A."/>
            <person name="Oliver B.G."/>
            <person name="Graeser Y."/>
            <person name="Goldberg J.M."/>
            <person name="Li W."/>
            <person name="Martinez-Rossi N.M."/>
            <person name="Monod M."/>
            <person name="Shelest E."/>
            <person name="Barton R.C."/>
            <person name="Birch E."/>
            <person name="Brakhage A.A."/>
            <person name="Chen Z."/>
            <person name="Gurr S.J."/>
            <person name="Heiman D."/>
            <person name="Heitman J."/>
            <person name="Kosti I."/>
            <person name="Rossi A."/>
            <person name="Saif S."/>
            <person name="Samalova M."/>
            <person name="Saunders C.W."/>
            <person name="Shea T."/>
            <person name="Summerbell R.C."/>
            <person name="Xu J."/>
            <person name="Young S."/>
            <person name="Zeng Q."/>
            <person name="Birren B.W."/>
            <person name="Cuomo C.A."/>
            <person name="White T.C."/>
        </authorList>
    </citation>
    <scope>NUCLEOTIDE SEQUENCE [LARGE SCALE GENOMIC DNA]</scope>
    <source>
        <strain evidence="2">ATCC MYA-4605 / CBS 113480</strain>
    </source>
</reference>
<evidence type="ECO:0000313" key="2">
    <source>
        <dbReference type="Proteomes" id="UP000002035"/>
    </source>
</evidence>
<dbReference type="RefSeq" id="XP_002850929.1">
    <property type="nucleotide sequence ID" value="XM_002850883.1"/>
</dbReference>
<evidence type="ECO:0000313" key="1">
    <source>
        <dbReference type="EMBL" id="EEQ28145.1"/>
    </source>
</evidence>
<organism evidence="1 2">
    <name type="scientific">Arthroderma otae (strain ATCC MYA-4605 / CBS 113480)</name>
    <name type="common">Microsporum canis</name>
    <dbReference type="NCBI Taxonomy" id="554155"/>
    <lineage>
        <taxon>Eukaryota</taxon>
        <taxon>Fungi</taxon>
        <taxon>Dikarya</taxon>
        <taxon>Ascomycota</taxon>
        <taxon>Pezizomycotina</taxon>
        <taxon>Eurotiomycetes</taxon>
        <taxon>Eurotiomycetidae</taxon>
        <taxon>Onygenales</taxon>
        <taxon>Arthrodermataceae</taxon>
        <taxon>Microsporum</taxon>
    </lineage>
</organism>
<dbReference type="GeneID" id="9228304"/>
<sequence length="107" mass="12021">MDEEEVWKPEHLLSDRNRFRGKHHFVPNIPQLAAWPADTCRTCGACLRPAVGQGPDSLRSSRSTKVLLSRLGNEKHLGGRVEKVISCGRGGSAERACNVYRSKWCKY</sequence>
<dbReference type="VEuPathDB" id="FungiDB:MCYG_01033"/>
<accession>C5FEB1</accession>
<dbReference type="HOGENOM" id="CLU_2209414_0_0_1"/>
<dbReference type="EMBL" id="DS995701">
    <property type="protein sequence ID" value="EEQ28145.1"/>
    <property type="molecule type" value="Genomic_DNA"/>
</dbReference>
<name>C5FEB1_ARTOC</name>
<keyword evidence="2" id="KW-1185">Reference proteome</keyword>